<dbReference type="Proteomes" id="UP000596145">
    <property type="component" value="Chromosome"/>
</dbReference>
<gene>
    <name evidence="2" type="ORF">I6I10_12350</name>
</gene>
<dbReference type="EMBL" id="CP066007">
    <property type="protein sequence ID" value="QQB46217.1"/>
    <property type="molecule type" value="Genomic_DNA"/>
</dbReference>
<proteinExistence type="predicted"/>
<sequence length="188" mass="20419">MSEALKMLEAHSIAAMELLAVLENGDVDVSEKLREVYAFTGSTATTIAELGGDTEVQDRISELEAALADATNLLEERESQCRNTAKRAIAAEARVTALEDDLAGLDQEHAKQIAQFEKVNSGLEKELERAGHEVGISDDVPTGVVTAHKRLAEGLKKYGDGDYEAALKKLIVAEKTLQKIDGRTFDYD</sequence>
<evidence type="ECO:0000256" key="1">
    <source>
        <dbReference type="SAM" id="Coils"/>
    </source>
</evidence>
<dbReference type="AlphaFoldDB" id="A0A7T4JUU1"/>
<accession>A0A7T4JUU1</accession>
<name>A0A7T4JUU1_9CORY</name>
<dbReference type="GeneID" id="92759512"/>
<protein>
    <submittedName>
        <fullName evidence="2">Uncharacterized protein</fullName>
    </submittedName>
</protein>
<evidence type="ECO:0000313" key="3">
    <source>
        <dbReference type="Proteomes" id="UP000596145"/>
    </source>
</evidence>
<feature type="coiled-coil region" evidence="1">
    <location>
        <begin position="60"/>
        <end position="133"/>
    </location>
</feature>
<dbReference type="RefSeq" id="WP_084036974.1">
    <property type="nucleotide sequence ID" value="NZ_CP066007.1"/>
</dbReference>
<evidence type="ECO:0000313" key="2">
    <source>
        <dbReference type="EMBL" id="QQB46217.1"/>
    </source>
</evidence>
<organism evidence="2 3">
    <name type="scientific">Corynebacterium glucuronolyticum</name>
    <dbReference type="NCBI Taxonomy" id="39791"/>
    <lineage>
        <taxon>Bacteria</taxon>
        <taxon>Bacillati</taxon>
        <taxon>Actinomycetota</taxon>
        <taxon>Actinomycetes</taxon>
        <taxon>Mycobacteriales</taxon>
        <taxon>Corynebacteriaceae</taxon>
        <taxon>Corynebacterium</taxon>
    </lineage>
</organism>
<reference evidence="2 3" key="1">
    <citation type="submission" date="2020-12" db="EMBL/GenBank/DDBJ databases">
        <title>FDA dAtabase for Regulatory Grade micrObial Sequences (FDA-ARGOS): Supporting development and validation of Infectious Disease Dx tests.</title>
        <authorList>
            <person name="Sproer C."/>
            <person name="Gronow S."/>
            <person name="Severitt S."/>
            <person name="Schroder I."/>
            <person name="Tallon L."/>
            <person name="Sadzewicz L."/>
            <person name="Zhao X."/>
            <person name="Boylan J."/>
            <person name="Ott S."/>
            <person name="Bowen H."/>
            <person name="Vavikolanu K."/>
            <person name="Mehta A."/>
            <person name="Aluvathingal J."/>
            <person name="Nadendla S."/>
            <person name="Lowell S."/>
            <person name="Myers T."/>
            <person name="Yan Y."/>
            <person name="Sichtig H."/>
        </authorList>
    </citation>
    <scope>NUCLEOTIDE SEQUENCE [LARGE SCALE GENOMIC DNA]</scope>
    <source>
        <strain evidence="2 3">FDAARGOS_1053</strain>
    </source>
</reference>
<keyword evidence="1" id="KW-0175">Coiled coil</keyword>